<keyword evidence="2" id="KW-0677">Repeat</keyword>
<dbReference type="Proteomes" id="UP001174909">
    <property type="component" value="Unassembled WGS sequence"/>
</dbReference>
<evidence type="ECO:0000256" key="2">
    <source>
        <dbReference type="ARBA" id="ARBA00022737"/>
    </source>
</evidence>
<proteinExistence type="predicted"/>
<dbReference type="GO" id="GO:0035721">
    <property type="term" value="P:intraciliary retrograde transport"/>
    <property type="evidence" value="ECO:0007669"/>
    <property type="project" value="TreeGrafter"/>
</dbReference>
<dbReference type="GO" id="GO:0061512">
    <property type="term" value="P:protein localization to cilium"/>
    <property type="evidence" value="ECO:0007669"/>
    <property type="project" value="TreeGrafter"/>
</dbReference>
<gene>
    <name evidence="3" type="ORF">GBAR_LOCUS18088</name>
</gene>
<dbReference type="EMBL" id="CASHTH010002577">
    <property type="protein sequence ID" value="CAI8031945.1"/>
    <property type="molecule type" value="Genomic_DNA"/>
</dbReference>
<dbReference type="PANTHER" id="PTHR12764">
    <property type="entry name" value="WD REPEAT DOMAIN-RELATED"/>
    <property type="match status" value="1"/>
</dbReference>
<sequence>MMCSWLISMLTRANLKRQPSCIEKLIRIRRLWRCLQISVEFEEGQAVPHSREGAEGKIEEGGVVANESRELLSKQAEWARNSNNPQEVSDMYLTVGDLKALEIMAKNGWTDRMVNLAHDVDISQEPLLRLCARHLKSSGHYSQAAEVLRKKLGDHKSLPPSKSTPSSGRMQLAWLGNSSLNIAEMCIFP</sequence>
<evidence type="ECO:0000313" key="4">
    <source>
        <dbReference type="Proteomes" id="UP001174909"/>
    </source>
</evidence>
<dbReference type="GO" id="GO:0030991">
    <property type="term" value="C:intraciliary transport particle A"/>
    <property type="evidence" value="ECO:0007669"/>
    <property type="project" value="TreeGrafter"/>
</dbReference>
<dbReference type="InterPro" id="IPR039857">
    <property type="entry name" value="Ift122/121"/>
</dbReference>
<dbReference type="GO" id="GO:1905515">
    <property type="term" value="P:non-motile cilium assembly"/>
    <property type="evidence" value="ECO:0007669"/>
    <property type="project" value="TreeGrafter"/>
</dbReference>
<evidence type="ECO:0000256" key="1">
    <source>
        <dbReference type="ARBA" id="ARBA00022574"/>
    </source>
</evidence>
<comment type="caution">
    <text evidence="3">The sequence shown here is derived from an EMBL/GenBank/DDBJ whole genome shotgun (WGS) entry which is preliminary data.</text>
</comment>
<keyword evidence="4" id="KW-1185">Reference proteome</keyword>
<dbReference type="AlphaFoldDB" id="A0AA35WZ04"/>
<name>A0AA35WZ04_GEOBA</name>
<keyword evidence="1" id="KW-0853">WD repeat</keyword>
<reference evidence="3" key="1">
    <citation type="submission" date="2023-03" db="EMBL/GenBank/DDBJ databases">
        <authorList>
            <person name="Steffen K."/>
            <person name="Cardenas P."/>
        </authorList>
    </citation>
    <scope>NUCLEOTIDE SEQUENCE</scope>
</reference>
<dbReference type="GO" id="GO:0097730">
    <property type="term" value="C:non-motile cilium"/>
    <property type="evidence" value="ECO:0007669"/>
    <property type="project" value="TreeGrafter"/>
</dbReference>
<accession>A0AA35WZ04</accession>
<organism evidence="3 4">
    <name type="scientific">Geodia barretti</name>
    <name type="common">Barrett's horny sponge</name>
    <dbReference type="NCBI Taxonomy" id="519541"/>
    <lineage>
        <taxon>Eukaryota</taxon>
        <taxon>Metazoa</taxon>
        <taxon>Porifera</taxon>
        <taxon>Demospongiae</taxon>
        <taxon>Heteroscleromorpha</taxon>
        <taxon>Tetractinellida</taxon>
        <taxon>Astrophorina</taxon>
        <taxon>Geodiidae</taxon>
        <taxon>Geodia</taxon>
    </lineage>
</organism>
<protein>
    <submittedName>
        <fullName evidence="3">Intraflagellar transport protein 122 homolog</fullName>
    </submittedName>
</protein>
<dbReference type="PANTHER" id="PTHR12764:SF4">
    <property type="entry name" value="INTRAFLAGELLAR TRANSPORT PROTEIN 122 HOMOLOG"/>
    <property type="match status" value="1"/>
</dbReference>
<evidence type="ECO:0000313" key="3">
    <source>
        <dbReference type="EMBL" id="CAI8031945.1"/>
    </source>
</evidence>